<protein>
    <submittedName>
        <fullName evidence="1">Uncharacterized protein</fullName>
    </submittedName>
</protein>
<keyword evidence="2" id="KW-1185">Reference proteome</keyword>
<proteinExistence type="predicted"/>
<dbReference type="AlphaFoldDB" id="A0ABD2ULA4"/>
<name>A0ABD2ULA4_9SOLN</name>
<dbReference type="Proteomes" id="UP001627284">
    <property type="component" value="Unassembled WGS sequence"/>
</dbReference>
<evidence type="ECO:0000313" key="1">
    <source>
        <dbReference type="EMBL" id="KAL3369180.1"/>
    </source>
</evidence>
<sequence>NDISKRKGKRYREIHIYFDPQKLSISKISLKQQYLMSKDVVILGAPLVEDSLTEIKWIYKKFFILVTQIRDLWLIVEGFYISSHLFSMHLFLTADGKRNGQFLLL</sequence>
<dbReference type="EMBL" id="JBJKTR010000005">
    <property type="protein sequence ID" value="KAL3369180.1"/>
    <property type="molecule type" value="Genomic_DNA"/>
</dbReference>
<reference evidence="1 2" key="1">
    <citation type="submission" date="2024-05" db="EMBL/GenBank/DDBJ databases">
        <title>De novo assembly of an allotetraploid wild potato.</title>
        <authorList>
            <person name="Hosaka A.J."/>
        </authorList>
    </citation>
    <scope>NUCLEOTIDE SEQUENCE [LARGE SCALE GENOMIC DNA]</scope>
    <source>
        <tissue evidence="1">Young leaves</tissue>
    </source>
</reference>
<gene>
    <name evidence="1" type="ORF">AABB24_009813</name>
</gene>
<organism evidence="1 2">
    <name type="scientific">Solanum stoloniferum</name>
    <dbReference type="NCBI Taxonomy" id="62892"/>
    <lineage>
        <taxon>Eukaryota</taxon>
        <taxon>Viridiplantae</taxon>
        <taxon>Streptophyta</taxon>
        <taxon>Embryophyta</taxon>
        <taxon>Tracheophyta</taxon>
        <taxon>Spermatophyta</taxon>
        <taxon>Magnoliopsida</taxon>
        <taxon>eudicotyledons</taxon>
        <taxon>Gunneridae</taxon>
        <taxon>Pentapetalae</taxon>
        <taxon>asterids</taxon>
        <taxon>lamiids</taxon>
        <taxon>Solanales</taxon>
        <taxon>Solanaceae</taxon>
        <taxon>Solanoideae</taxon>
        <taxon>Solaneae</taxon>
        <taxon>Solanum</taxon>
    </lineage>
</organism>
<comment type="caution">
    <text evidence="1">The sequence shown here is derived from an EMBL/GenBank/DDBJ whole genome shotgun (WGS) entry which is preliminary data.</text>
</comment>
<accession>A0ABD2ULA4</accession>
<evidence type="ECO:0000313" key="2">
    <source>
        <dbReference type="Proteomes" id="UP001627284"/>
    </source>
</evidence>
<feature type="non-terminal residue" evidence="1">
    <location>
        <position position="1"/>
    </location>
</feature>